<dbReference type="AlphaFoldDB" id="A0A553GW70"/>
<protein>
    <submittedName>
        <fullName evidence="2">Uncharacterized protein</fullName>
    </submittedName>
</protein>
<evidence type="ECO:0000313" key="2">
    <source>
        <dbReference type="EMBL" id="TRX73716.1"/>
    </source>
</evidence>
<proteinExistence type="inferred from homology"/>
<dbReference type="EMBL" id="VJOY01000012">
    <property type="protein sequence ID" value="TRX73716.1"/>
    <property type="molecule type" value="Genomic_DNA"/>
</dbReference>
<gene>
    <name evidence="2" type="ORF">FM069_16415</name>
</gene>
<dbReference type="InterPro" id="IPR007760">
    <property type="entry name" value="Mn_catalase"/>
</dbReference>
<dbReference type="InterPro" id="IPR012347">
    <property type="entry name" value="Ferritin-like"/>
</dbReference>
<organism evidence="2 3">
    <name type="scientific">Pseudomonas mangiferae</name>
    <dbReference type="NCBI Taxonomy" id="2593654"/>
    <lineage>
        <taxon>Bacteria</taxon>
        <taxon>Pseudomonadati</taxon>
        <taxon>Pseudomonadota</taxon>
        <taxon>Gammaproteobacteria</taxon>
        <taxon>Pseudomonadales</taxon>
        <taxon>Pseudomonadaceae</taxon>
        <taxon>Pseudomonas</taxon>
    </lineage>
</organism>
<reference evidence="2 3" key="1">
    <citation type="submission" date="2019-07" db="EMBL/GenBank/DDBJ databases">
        <title>Pseudomonas mangiferae sp. nov., isolated from bark of mango tree in Thailand.</title>
        <authorList>
            <person name="Srisuk N."/>
            <person name="Anurat P."/>
        </authorList>
    </citation>
    <scope>NUCLEOTIDE SEQUENCE [LARGE SCALE GENOMIC DNA]</scope>
    <source>
        <strain evidence="2 3">DMKU_BBB3-04</strain>
    </source>
</reference>
<evidence type="ECO:0000256" key="1">
    <source>
        <dbReference type="ARBA" id="ARBA00007644"/>
    </source>
</evidence>
<comment type="similarity">
    <text evidence="1">Belongs to the manganese catalase family.</text>
</comment>
<keyword evidence="3" id="KW-1185">Reference proteome</keyword>
<comment type="caution">
    <text evidence="2">The sequence shown here is derived from an EMBL/GenBank/DDBJ whole genome shotgun (WGS) entry which is preliminary data.</text>
</comment>
<sequence length="58" mass="6663">MHNKRLQYTVRIAERNPANRLLEQIGGPQGEWSAANDPEWTYIESPQPAMDGVMEPLR</sequence>
<name>A0A553GW70_9PSED</name>
<dbReference type="SUPFAM" id="SSF47240">
    <property type="entry name" value="Ferritin-like"/>
    <property type="match status" value="1"/>
</dbReference>
<dbReference type="Pfam" id="PF05067">
    <property type="entry name" value="Mn_catalase"/>
    <property type="match status" value="1"/>
</dbReference>
<accession>A0A553GW70</accession>
<dbReference type="Proteomes" id="UP000315235">
    <property type="component" value="Unassembled WGS sequence"/>
</dbReference>
<dbReference type="Gene3D" id="1.20.1260.10">
    <property type="match status" value="1"/>
</dbReference>
<evidence type="ECO:0000313" key="3">
    <source>
        <dbReference type="Proteomes" id="UP000315235"/>
    </source>
</evidence>
<dbReference type="OrthoDB" id="8334870at2"/>
<dbReference type="InterPro" id="IPR009078">
    <property type="entry name" value="Ferritin-like_SF"/>
</dbReference>